<comment type="caution">
    <text evidence="2">The sequence shown here is derived from an EMBL/GenBank/DDBJ whole genome shotgun (WGS) entry which is preliminary data.</text>
</comment>
<evidence type="ECO:0000313" key="3">
    <source>
        <dbReference type="Proteomes" id="UP001139238"/>
    </source>
</evidence>
<reference evidence="2" key="1">
    <citation type="submission" date="2021-08" db="EMBL/GenBank/DDBJ databases">
        <title>Complete genome sequence of Moraxella sp strain PS-22.</title>
        <authorList>
            <person name="Das S.K."/>
        </authorList>
    </citation>
    <scope>NUCLEOTIDE SEQUENCE</scope>
    <source>
        <strain evidence="2">PS-22</strain>
    </source>
</reference>
<feature type="coiled-coil region" evidence="1">
    <location>
        <begin position="1316"/>
        <end position="1410"/>
    </location>
</feature>
<proteinExistence type="predicted"/>
<accession>A0A9X1UUB5</accession>
<dbReference type="Proteomes" id="UP001139238">
    <property type="component" value="Unassembled WGS sequence"/>
</dbReference>
<keyword evidence="3" id="KW-1185">Reference proteome</keyword>
<evidence type="ECO:0000313" key="2">
    <source>
        <dbReference type="EMBL" id="MCG8148655.1"/>
    </source>
</evidence>
<dbReference type="RefSeq" id="WP_239743857.1">
    <property type="nucleotide sequence ID" value="NZ_JACSYB010000002.1"/>
</dbReference>
<dbReference type="EMBL" id="JACSYB010000002">
    <property type="protein sequence ID" value="MCG8148655.1"/>
    <property type="molecule type" value="Genomic_DNA"/>
</dbReference>
<sequence length="1590" mass="185368">MYVYISEICQQETKLYQIEQKIEELANWVKAGSRQDFFKLFEIFQHPYYVRKGVGYRYRLLAKMLDVPFEGKNYQIVVFFRIFLRGDDDYKTLFHQADEHGDFFYNQQNLDNKIADYVACLANPTHKLTAQLTSERINQSDSLAYLIQAKTNLLQLSQRQHSREYYQEGLSWYSGTRPFLTQAQLHQTYQHVQHGLDSIEPQIFEIDDNSLQFQLSPLRLSRTNDNTADVFTRYLPTDTVWDNKNWLSQQQNTLPLYLNAFGQTVYDMIFGQNDSFPLLVNAPALHGKTSLLAILTAHYLLQSPSVNQGLLPVLLICQPYEKLALRTAIANYLLYQVNNNVNIQLHSDSLAQTIDACCMDLYELAEGLLPDFQTRFDKGLLIDRYRFGKLWDKAPFIKNQKLSHISTDLAWFVIQHLIKGEQGIFGEGKAFKDGLTNYSALTIELYQLIYDEIWLGWYESLQEQGYWDLHDLLALVNRQGDFSQRYASILIDNTEQYSNLAVQVILRCNEWWERPEVFCQAPLIFIGNTHATIPHQIYHWQNELNTLLYRLYRSQSDDDLLQTQRIDYDIADFVTTSNYAVQSQRSKTNLIAFANCLNHDTLLLDTQLLFVDINDTALTQALLLNHKIALVANSHDRDAKKALKKPKTLGNWFQYADVSQIERECYNLAYLPSKQYSLALVGFTHSDFAYFKQDSKEFAFLAFEKRYQLNSILNSLRIGMQQGLKQVFIIASADELPLWQALFCPILGANAIQTATLNDINPHYQQQTEQFIQQKQQALEGGNIEAIFDIAIQHYQRFEYAQYFEVLLHICGLTQDYQDYFDNLMNDEQKQLTFEYLWQHQKAQVILDYQQHFTKSVRYNIMSLQMMYNQPLDAPFEQAFINVTNYYVKQCQKDIDASYWHIVFANILQKLDDNTLIVNWSAITKQLDKLKKAGVDIPQTVIATSYYRQGDSKTAIELWQHIEASDATVQLPNVYYEYCLEQTTDWQQQLLIVIKLKKLGVFMNILTNHGLNELQASYWDKILPFLAEEDELENALLILLPQIHDVDILEKIYQYCQFDTSENFVIRLQRLKTLQACLQGDWDTVIERLEHYVPAQNPDDIMNKLSQVFTTKKVMRGPNHLQKTVLRDKLPNPTNEIVDILYALNLNPAFCTPMSVVDFEAYQQQAPIQKIFELIRQNLSIPSNDDFNDVLWSIDFPAVRSLAHLLEKSDSPKDALAFYANITSFSKNKKLITFAMERLYILLNRAKQLIADGLDLSFYTTTDNKEKATDDLMSVINKLEKHYDKLLKNIQIDDDAVILPILKTPEELVKSILSLTDKEHREMQRLEQEQRQALKEQEAEAKRIAEEEQQQAEQRARIEHALRLKEIEDEQRLQAEKLEQQRLENERLEKERLEQERLQQAEELQTVKEQNMAIETDLSSVSHQDFIEFDSSNKSMNHLVEVLQQGNSCDNYLATAKNQVNNEIENQTIAQDIKQSITYPDITKPVAKNPDLSYYNTLAKPNVIKATSELQFFNWRVFVSRMLQRVNVEDINTGERCSITLDHGIFSSDWQYSQHGEDFIFVNLPLTVVVELETIRLHHIEHGIELKVIF</sequence>
<protein>
    <submittedName>
        <fullName evidence="2">Uncharacterized protein</fullName>
    </submittedName>
</protein>
<gene>
    <name evidence="2" type="ORF">H9W84_11070</name>
</gene>
<name>A0A9X1UUB5_9GAMM</name>
<evidence type="ECO:0000256" key="1">
    <source>
        <dbReference type="SAM" id="Coils"/>
    </source>
</evidence>
<keyword evidence="1" id="KW-0175">Coiled coil</keyword>
<organism evidence="2 3">
    <name type="scientific">Moraxella tetraodonis</name>
    <dbReference type="NCBI Taxonomy" id="2767221"/>
    <lineage>
        <taxon>Bacteria</taxon>
        <taxon>Pseudomonadati</taxon>
        <taxon>Pseudomonadota</taxon>
        <taxon>Gammaproteobacteria</taxon>
        <taxon>Moraxellales</taxon>
        <taxon>Moraxellaceae</taxon>
        <taxon>Moraxella</taxon>
    </lineage>
</organism>